<accession>Q5V0Y3</accession>
<dbReference type="KEGG" id="hma:rrnAC1952"/>
<dbReference type="InterPro" id="IPR006311">
    <property type="entry name" value="TAT_signal"/>
</dbReference>
<dbReference type="HOGENOM" id="CLU_103616_0_0_2"/>
<evidence type="ECO:0000313" key="3">
    <source>
        <dbReference type="Proteomes" id="UP000001169"/>
    </source>
</evidence>
<dbReference type="eggNOG" id="arCOG10710">
    <property type="taxonomic scope" value="Archaea"/>
</dbReference>
<dbReference type="PaxDb" id="272569-rrnAC1952"/>
<dbReference type="EnsemblBacteria" id="AAV46820">
    <property type="protein sequence ID" value="AAV46820"/>
    <property type="gene ID" value="rrnAC1952"/>
</dbReference>
<evidence type="ECO:0000313" key="2">
    <source>
        <dbReference type="EMBL" id="AAV46820.1"/>
    </source>
</evidence>
<name>Q5V0Y3_HALMA</name>
<dbReference type="STRING" id="272569.rrnAC1952"/>
<dbReference type="AlphaFoldDB" id="Q5V0Y3"/>
<protein>
    <submittedName>
        <fullName evidence="2">Uncharacterized protein</fullName>
    </submittedName>
</protein>
<gene>
    <name evidence="2" type="ordered locus">rrnAC1952</name>
</gene>
<organism evidence="2 3">
    <name type="scientific">Haloarcula marismortui (strain ATCC 43049 / DSM 3752 / JCM 8966 / VKM B-1809)</name>
    <name type="common">Halobacterium marismortui</name>
    <dbReference type="NCBI Taxonomy" id="272569"/>
    <lineage>
        <taxon>Archaea</taxon>
        <taxon>Methanobacteriati</taxon>
        <taxon>Methanobacteriota</taxon>
        <taxon>Stenosarchaea group</taxon>
        <taxon>Halobacteria</taxon>
        <taxon>Halobacteriales</taxon>
        <taxon>Haloarculaceae</taxon>
        <taxon>Haloarcula</taxon>
    </lineage>
</organism>
<dbReference type="Proteomes" id="UP000001169">
    <property type="component" value="Chromosome I"/>
</dbReference>
<feature type="compositionally biased region" description="Basic and acidic residues" evidence="1">
    <location>
        <begin position="142"/>
        <end position="153"/>
    </location>
</feature>
<feature type="region of interest" description="Disordered" evidence="1">
    <location>
        <begin position="141"/>
        <end position="162"/>
    </location>
</feature>
<dbReference type="PATRIC" id="fig|272569.17.peg.2608"/>
<dbReference type="PROSITE" id="PS51318">
    <property type="entry name" value="TAT"/>
    <property type="match status" value="1"/>
</dbReference>
<keyword evidence="3" id="KW-1185">Reference proteome</keyword>
<dbReference type="EMBL" id="AY596297">
    <property type="protein sequence ID" value="AAV46820.1"/>
    <property type="molecule type" value="Genomic_DNA"/>
</dbReference>
<sequence length="233" mass="25659">MRPLVVYLNLDFRYMYQNYHNCARKSVIWMKETQPATSTASPESTPTTRRQLLKGALGAGVTAAAVPSLSGVAAAHFPIEIAIDIQPENAENFIDLSEHETVTVAVKQSEFVTNDGNSETFDPTERAVRYRFGSRLVLEDGEGARPVDDGEIREPDDDAADGQSSLVLTFPVDEMGFDGGEETAWLYWERDESGDHGYAGFDSVRVYRGHPRGNGLIEQLQRLLGGERASSAD</sequence>
<proteinExistence type="predicted"/>
<evidence type="ECO:0000256" key="1">
    <source>
        <dbReference type="SAM" id="MobiDB-lite"/>
    </source>
</evidence>
<reference evidence="2 3" key="1">
    <citation type="journal article" date="2004" name="Genome Res.">
        <title>Genome sequence of Haloarcula marismortui: a halophilic archaeon from the Dead Sea.</title>
        <authorList>
            <person name="Baliga N.S."/>
            <person name="Bonneau R."/>
            <person name="Facciotti M.T."/>
            <person name="Pan M."/>
            <person name="Glusman G."/>
            <person name="Deutsch E.W."/>
            <person name="Shannon P."/>
            <person name="Chiu Y."/>
            <person name="Weng R.S."/>
            <person name="Gan R.R."/>
            <person name="Hung P."/>
            <person name="Date S.V."/>
            <person name="Marcotte E."/>
            <person name="Hood L."/>
            <person name="Ng W.V."/>
        </authorList>
    </citation>
    <scope>NUCLEOTIDE SEQUENCE [LARGE SCALE GENOMIC DNA]</scope>
    <source>
        <strain evidence="3">ATCC 43049 / DSM 3752 / JCM 8966 / VKM B-1809</strain>
    </source>
</reference>